<dbReference type="InterPro" id="IPR036775">
    <property type="entry name" value="DNA_pol_Y-fam_lit_finger_sf"/>
</dbReference>
<dbReference type="Pfam" id="PF00817">
    <property type="entry name" value="IMS"/>
    <property type="match status" value="1"/>
</dbReference>
<protein>
    <recommendedName>
        <fullName evidence="15">DNA polymerase IV</fullName>
        <shortName evidence="15">Pol IV</shortName>
        <ecNumber evidence="15">2.7.7.7</ecNumber>
    </recommendedName>
</protein>
<dbReference type="GO" id="GO:0003887">
    <property type="term" value="F:DNA-directed DNA polymerase activity"/>
    <property type="evidence" value="ECO:0007669"/>
    <property type="project" value="UniProtKB-UniRule"/>
</dbReference>
<comment type="function">
    <text evidence="15">Poorly processive, error-prone DNA polymerase involved in untargeted mutagenesis. Copies undamaged DNA at stalled replication forks, which arise in vivo from mismatched or misaligned primer ends. These misaligned primers can be extended by PolIV. Exhibits no 3'-5' exonuclease (proofreading) activity. May be involved in translesional synthesis, in conjunction with the beta clamp from PolIII.</text>
</comment>
<dbReference type="Pfam" id="PF21999">
    <property type="entry name" value="IMS_HHH_1"/>
    <property type="match status" value="1"/>
</dbReference>
<feature type="site" description="Substrate discrimination" evidence="15">
    <location>
        <position position="14"/>
    </location>
</feature>
<dbReference type="InterPro" id="IPR053848">
    <property type="entry name" value="IMS_HHH_1"/>
</dbReference>
<keyword evidence="4 15" id="KW-0963">Cytoplasm</keyword>
<evidence type="ECO:0000256" key="15">
    <source>
        <dbReference type="HAMAP-Rule" id="MF_01113"/>
    </source>
</evidence>
<comment type="subunit">
    <text evidence="15">Monomer.</text>
</comment>
<dbReference type="PROSITE" id="PS50173">
    <property type="entry name" value="UMUC"/>
    <property type="match status" value="1"/>
</dbReference>
<feature type="active site" evidence="15">
    <location>
        <position position="100"/>
    </location>
</feature>
<dbReference type="HAMAP" id="MF_01113">
    <property type="entry name" value="DNApol_IV"/>
    <property type="match status" value="1"/>
</dbReference>
<evidence type="ECO:0000256" key="12">
    <source>
        <dbReference type="ARBA" id="ARBA00023125"/>
    </source>
</evidence>
<dbReference type="Gene3D" id="3.30.70.270">
    <property type="match status" value="1"/>
</dbReference>
<evidence type="ECO:0000256" key="8">
    <source>
        <dbReference type="ARBA" id="ARBA00022723"/>
    </source>
</evidence>
<dbReference type="SUPFAM" id="SSF100879">
    <property type="entry name" value="Lesion bypass DNA polymerase (Y-family), little finger domain"/>
    <property type="match status" value="1"/>
</dbReference>
<dbReference type="AlphaFoldDB" id="A0A510JEI7"/>
<gene>
    <name evidence="15" type="primary">dinB</name>
    <name evidence="17" type="ORF">JCM16774_1599</name>
</gene>
<keyword evidence="10 15" id="KW-0460">Magnesium</keyword>
<keyword evidence="13 15" id="KW-0234">DNA repair</keyword>
<evidence type="ECO:0000256" key="6">
    <source>
        <dbReference type="ARBA" id="ARBA00022695"/>
    </source>
</evidence>
<evidence type="ECO:0000256" key="3">
    <source>
        <dbReference type="ARBA" id="ARBA00022457"/>
    </source>
</evidence>
<dbReference type="GO" id="GO:0009432">
    <property type="term" value="P:SOS response"/>
    <property type="evidence" value="ECO:0007669"/>
    <property type="project" value="TreeGrafter"/>
</dbReference>
<dbReference type="Gene3D" id="3.30.1490.100">
    <property type="entry name" value="DNA polymerase, Y-family, little finger domain"/>
    <property type="match status" value="1"/>
</dbReference>
<evidence type="ECO:0000313" key="18">
    <source>
        <dbReference type="Proteomes" id="UP000321606"/>
    </source>
</evidence>
<dbReference type="InterPro" id="IPR022880">
    <property type="entry name" value="DNApol_IV"/>
</dbReference>
<dbReference type="GO" id="GO:0042276">
    <property type="term" value="P:error-prone translesion synthesis"/>
    <property type="evidence" value="ECO:0007669"/>
    <property type="project" value="TreeGrafter"/>
</dbReference>
<evidence type="ECO:0000256" key="11">
    <source>
        <dbReference type="ARBA" id="ARBA00022932"/>
    </source>
</evidence>
<dbReference type="CDD" id="cd03586">
    <property type="entry name" value="PolY_Pol_IV_kappa"/>
    <property type="match status" value="1"/>
</dbReference>
<evidence type="ECO:0000256" key="9">
    <source>
        <dbReference type="ARBA" id="ARBA00022763"/>
    </source>
</evidence>
<comment type="subcellular location">
    <subcellularLocation>
        <location evidence="1 15">Cytoplasm</location>
    </subcellularLocation>
</comment>
<evidence type="ECO:0000256" key="1">
    <source>
        <dbReference type="ARBA" id="ARBA00004496"/>
    </source>
</evidence>
<evidence type="ECO:0000256" key="2">
    <source>
        <dbReference type="ARBA" id="ARBA00010945"/>
    </source>
</evidence>
<feature type="domain" description="UmuC" evidence="16">
    <location>
        <begin position="5"/>
        <end position="181"/>
    </location>
</feature>
<dbReference type="InterPro" id="IPR001126">
    <property type="entry name" value="UmuC"/>
</dbReference>
<keyword evidence="6 15" id="KW-0548">Nucleotidyltransferase</keyword>
<dbReference type="InterPro" id="IPR017961">
    <property type="entry name" value="DNA_pol_Y-fam_little_finger"/>
</dbReference>
<comment type="catalytic activity">
    <reaction evidence="14 15">
        <text>DNA(n) + a 2'-deoxyribonucleoside 5'-triphosphate = DNA(n+1) + diphosphate</text>
        <dbReference type="Rhea" id="RHEA:22508"/>
        <dbReference type="Rhea" id="RHEA-COMP:17339"/>
        <dbReference type="Rhea" id="RHEA-COMP:17340"/>
        <dbReference type="ChEBI" id="CHEBI:33019"/>
        <dbReference type="ChEBI" id="CHEBI:61560"/>
        <dbReference type="ChEBI" id="CHEBI:173112"/>
        <dbReference type="EC" id="2.7.7.7"/>
    </reaction>
</comment>
<evidence type="ECO:0000256" key="5">
    <source>
        <dbReference type="ARBA" id="ARBA00022679"/>
    </source>
</evidence>
<feature type="binding site" evidence="15">
    <location>
        <position position="9"/>
    </location>
    <ligand>
        <name>Mg(2+)</name>
        <dbReference type="ChEBI" id="CHEBI:18420"/>
    </ligand>
</feature>
<keyword evidence="9 15" id="KW-0227">DNA damage</keyword>
<evidence type="ECO:0000313" key="17">
    <source>
        <dbReference type="EMBL" id="BBM36655.1"/>
    </source>
</evidence>
<keyword evidence="12 15" id="KW-0238">DNA-binding</keyword>
<dbReference type="KEGG" id="lgo:JCM16774_1599"/>
<keyword evidence="8 15" id="KW-0479">Metal-binding</keyword>
<dbReference type="RefSeq" id="WP_026737892.1">
    <property type="nucleotide sequence ID" value="NZ_AP019822.1"/>
</dbReference>
<evidence type="ECO:0000256" key="7">
    <source>
        <dbReference type="ARBA" id="ARBA00022705"/>
    </source>
</evidence>
<keyword evidence="7 15" id="KW-0235">DNA replication</keyword>
<dbReference type="InterPro" id="IPR043502">
    <property type="entry name" value="DNA/RNA_pol_sf"/>
</dbReference>
<dbReference type="InterPro" id="IPR050116">
    <property type="entry name" value="DNA_polymerase-Y"/>
</dbReference>
<dbReference type="GO" id="GO:0000287">
    <property type="term" value="F:magnesium ion binding"/>
    <property type="evidence" value="ECO:0007669"/>
    <property type="project" value="UniProtKB-UniRule"/>
</dbReference>
<dbReference type="Gene3D" id="3.40.1170.60">
    <property type="match status" value="1"/>
</dbReference>
<feature type="binding site" evidence="15">
    <location>
        <position position="99"/>
    </location>
    <ligand>
        <name>Mg(2+)</name>
        <dbReference type="ChEBI" id="CHEBI:18420"/>
    </ligand>
</feature>
<name>A0A510JEI7_9FUSO</name>
<dbReference type="InterPro" id="IPR043128">
    <property type="entry name" value="Rev_trsase/Diguanyl_cyclase"/>
</dbReference>
<keyword evidence="11 15" id="KW-0239">DNA-directed DNA polymerase</keyword>
<evidence type="ECO:0000256" key="13">
    <source>
        <dbReference type="ARBA" id="ARBA00023204"/>
    </source>
</evidence>
<organism evidence="17 18">
    <name type="scientific">Pseudoleptotrichia goodfellowii</name>
    <dbReference type="NCBI Taxonomy" id="157692"/>
    <lineage>
        <taxon>Bacteria</taxon>
        <taxon>Fusobacteriati</taxon>
        <taxon>Fusobacteriota</taxon>
        <taxon>Fusobacteriia</taxon>
        <taxon>Fusobacteriales</taxon>
        <taxon>Leptotrichiaceae</taxon>
        <taxon>Pseudoleptotrichia</taxon>
    </lineage>
</organism>
<evidence type="ECO:0000256" key="14">
    <source>
        <dbReference type="ARBA" id="ARBA00049244"/>
    </source>
</evidence>
<dbReference type="OrthoDB" id="9808813at2"/>
<dbReference type="GO" id="GO:0005829">
    <property type="term" value="C:cytosol"/>
    <property type="evidence" value="ECO:0007669"/>
    <property type="project" value="TreeGrafter"/>
</dbReference>
<comment type="similarity">
    <text evidence="2 15">Belongs to the DNA polymerase type-Y family.</text>
</comment>
<dbReference type="NCBIfam" id="NF002677">
    <property type="entry name" value="PRK02406.1"/>
    <property type="match status" value="1"/>
</dbReference>
<dbReference type="FunFam" id="3.40.1170.60:FF:000012">
    <property type="entry name" value="Putative DNA-directed polymerase kappa"/>
    <property type="match status" value="1"/>
</dbReference>
<comment type="cofactor">
    <cofactor evidence="15">
        <name>Mg(2+)</name>
        <dbReference type="ChEBI" id="CHEBI:18420"/>
    </cofactor>
    <text evidence="15">Binds 2 magnesium ions per subunit.</text>
</comment>
<dbReference type="EC" id="2.7.7.7" evidence="15"/>
<dbReference type="Proteomes" id="UP000321606">
    <property type="component" value="Chromosome"/>
</dbReference>
<evidence type="ECO:0000259" key="16">
    <source>
        <dbReference type="PROSITE" id="PS50173"/>
    </source>
</evidence>
<dbReference type="GO" id="GO:0006261">
    <property type="term" value="P:DNA-templated DNA replication"/>
    <property type="evidence" value="ECO:0007669"/>
    <property type="project" value="UniProtKB-UniRule"/>
</dbReference>
<proteinExistence type="inferred from homology"/>
<dbReference type="Pfam" id="PF11799">
    <property type="entry name" value="IMS_C"/>
    <property type="match status" value="1"/>
</dbReference>
<dbReference type="PANTHER" id="PTHR11076:SF33">
    <property type="entry name" value="DNA POLYMERASE KAPPA"/>
    <property type="match status" value="1"/>
</dbReference>
<sequence>MEKIYLHYDMDAFFASIEQRDNPRLKGIPIAVGHGVVTTASYEARKFGVKSAMPTVTAKKLCPYLKLIPVRKNYYSAVGKEIQNLIKKFTDKYEFTSIDEGYIDITEFIKNNNIEKFIIRFKEYIFKNTGLTCSVGIGFSKISAKIASDINKPDNYFIFESKEQFVEYIRDKNLSIIPGIGKKTRELLSLFNISVVSELYKIEKRELTAKFGINRGEYLYNVIRGMQYSEIDTNRKRQSYGHEVTFGQSMNDILELSDELKVQSKKLSKRLKENKEFAKTVTLKIRYSNFITYTKAKTLKIATDEYKSIFEAAMESFKHLKKKDEVRLIGIHLSSITKSNVIQLSFNDLQNSK</sequence>
<reference evidence="17 18" key="1">
    <citation type="submission" date="2019-07" db="EMBL/GenBank/DDBJ databases">
        <title>Complete Genome Sequence of Leptotrichia goodfellowii Strain JCM 16774.</title>
        <authorList>
            <person name="Watanabe S."/>
            <person name="Cui L."/>
        </authorList>
    </citation>
    <scope>NUCLEOTIDE SEQUENCE [LARGE SCALE GENOMIC DNA]</scope>
    <source>
        <strain evidence="17 18">JCM16774</strain>
    </source>
</reference>
<dbReference type="STRING" id="714315.GCA_000516535_01606"/>
<dbReference type="EMBL" id="AP019822">
    <property type="protein sequence ID" value="BBM36655.1"/>
    <property type="molecule type" value="Genomic_DNA"/>
</dbReference>
<dbReference type="PANTHER" id="PTHR11076">
    <property type="entry name" value="DNA REPAIR POLYMERASE UMUC / TRANSFERASE FAMILY MEMBER"/>
    <property type="match status" value="1"/>
</dbReference>
<evidence type="ECO:0000256" key="10">
    <source>
        <dbReference type="ARBA" id="ARBA00022842"/>
    </source>
</evidence>
<accession>A0A510JEI7</accession>
<dbReference type="GO" id="GO:0003684">
    <property type="term" value="F:damaged DNA binding"/>
    <property type="evidence" value="ECO:0007669"/>
    <property type="project" value="InterPro"/>
</dbReference>
<dbReference type="GO" id="GO:0006281">
    <property type="term" value="P:DNA repair"/>
    <property type="evidence" value="ECO:0007669"/>
    <property type="project" value="UniProtKB-UniRule"/>
</dbReference>
<dbReference type="Gene3D" id="1.10.150.20">
    <property type="entry name" value="5' to 3' exonuclease, C-terminal subdomain"/>
    <property type="match status" value="1"/>
</dbReference>
<evidence type="ECO:0000256" key="4">
    <source>
        <dbReference type="ARBA" id="ARBA00022490"/>
    </source>
</evidence>
<dbReference type="SUPFAM" id="SSF56672">
    <property type="entry name" value="DNA/RNA polymerases"/>
    <property type="match status" value="1"/>
</dbReference>
<keyword evidence="3 15" id="KW-0515">Mutator protein</keyword>
<keyword evidence="5 15" id="KW-0808">Transferase</keyword>